<dbReference type="Pfam" id="PF07589">
    <property type="entry name" value="PEP-CTERM"/>
    <property type="match status" value="1"/>
</dbReference>
<evidence type="ECO:0000256" key="1">
    <source>
        <dbReference type="SAM" id="SignalP"/>
    </source>
</evidence>
<reference evidence="3 4" key="1">
    <citation type="submission" date="2024-02" db="EMBL/GenBank/DDBJ databases">
        <title>Genome sequence of Aquincola sp. MAHUQ-54.</title>
        <authorList>
            <person name="Huq M.A."/>
        </authorList>
    </citation>
    <scope>NUCLEOTIDE SEQUENCE [LARGE SCALE GENOMIC DNA]</scope>
    <source>
        <strain evidence="3 4">MAHUQ-54</strain>
    </source>
</reference>
<evidence type="ECO:0000313" key="3">
    <source>
        <dbReference type="EMBL" id="MEF7613149.1"/>
    </source>
</evidence>
<organism evidence="3 4">
    <name type="scientific">Aquincola agrisoli</name>
    <dbReference type="NCBI Taxonomy" id="3119538"/>
    <lineage>
        <taxon>Bacteria</taxon>
        <taxon>Pseudomonadati</taxon>
        <taxon>Pseudomonadota</taxon>
        <taxon>Betaproteobacteria</taxon>
        <taxon>Burkholderiales</taxon>
        <taxon>Sphaerotilaceae</taxon>
        <taxon>Aquincola</taxon>
    </lineage>
</organism>
<accession>A0AAW9Q1B4</accession>
<dbReference type="RefSeq" id="WP_332288096.1">
    <property type="nucleotide sequence ID" value="NZ_JAZIBG010000014.1"/>
</dbReference>
<dbReference type="NCBIfam" id="TIGR02595">
    <property type="entry name" value="PEP_CTERM"/>
    <property type="match status" value="1"/>
</dbReference>
<gene>
    <name evidence="3" type="ORF">V4F39_04435</name>
</gene>
<feature type="domain" description="Ice-binding protein C-terminal" evidence="2">
    <location>
        <begin position="245"/>
        <end position="269"/>
    </location>
</feature>
<feature type="signal peptide" evidence="1">
    <location>
        <begin position="1"/>
        <end position="21"/>
    </location>
</feature>
<evidence type="ECO:0000259" key="2">
    <source>
        <dbReference type="Pfam" id="PF07589"/>
    </source>
</evidence>
<proteinExistence type="predicted"/>
<keyword evidence="1" id="KW-0732">Signal</keyword>
<dbReference type="AlphaFoldDB" id="A0AAW9Q1B4"/>
<name>A0AAW9Q1B4_9BURK</name>
<feature type="chain" id="PRO_5043993049" evidence="1">
    <location>
        <begin position="22"/>
        <end position="272"/>
    </location>
</feature>
<sequence length="272" mass="27926">MKQGFFALAAAAAFAATGAQAASFDLAGNDGTGYLSMSNVKNWASAPDPASQSPFAYYQRADGLWTSIVALPLSADSVYAEEALGFNVQNKAITQAGFSTFSVGSISYDETVLTGVGTETIGVGALSVAVDGAGLSPFTSAYNVGNNFAWSYTITASNLTGGGLTFNNGVLVGVDLDADVSVSVSWLGNPAATWDSTYDGTLSISGDSYAFDVDVTQSNVTPLFGTLNGTHLVFNRAGTIAAVSAVPEPETYALMLGGLLLVGFVARRRSSH</sequence>
<dbReference type="Proteomes" id="UP001336250">
    <property type="component" value="Unassembled WGS sequence"/>
</dbReference>
<evidence type="ECO:0000313" key="4">
    <source>
        <dbReference type="Proteomes" id="UP001336250"/>
    </source>
</evidence>
<keyword evidence="4" id="KW-1185">Reference proteome</keyword>
<dbReference type="NCBIfam" id="NF038126">
    <property type="entry name" value="PEP_CTERM_FxDxF"/>
    <property type="match status" value="1"/>
</dbReference>
<protein>
    <submittedName>
        <fullName evidence="3">FxDxF family PEP-CTERM protein</fullName>
    </submittedName>
</protein>
<dbReference type="EMBL" id="JAZIBG010000014">
    <property type="protein sequence ID" value="MEF7613149.1"/>
    <property type="molecule type" value="Genomic_DNA"/>
</dbReference>
<dbReference type="InterPro" id="IPR013424">
    <property type="entry name" value="Ice-binding_C"/>
</dbReference>
<comment type="caution">
    <text evidence="3">The sequence shown here is derived from an EMBL/GenBank/DDBJ whole genome shotgun (WGS) entry which is preliminary data.</text>
</comment>